<dbReference type="SUPFAM" id="SSF53300">
    <property type="entry name" value="vWA-like"/>
    <property type="match status" value="1"/>
</dbReference>
<dbReference type="PROSITE" id="PS50234">
    <property type="entry name" value="VWFA"/>
    <property type="match status" value="1"/>
</dbReference>
<organism evidence="2 3">
    <name type="scientific">Acetobacter conturbans</name>
    <dbReference type="NCBI Taxonomy" id="1737472"/>
    <lineage>
        <taxon>Bacteria</taxon>
        <taxon>Pseudomonadati</taxon>
        <taxon>Pseudomonadota</taxon>
        <taxon>Alphaproteobacteria</taxon>
        <taxon>Acetobacterales</taxon>
        <taxon>Acetobacteraceae</taxon>
        <taxon>Acetobacter</taxon>
    </lineage>
</organism>
<reference evidence="2 3" key="1">
    <citation type="journal article" date="2020" name="Int. J. Syst. Evol. Microbiol.">
        <title>Novel acetic acid bacteria from cider fermentations: Acetobacter conturbans sp. nov. and Acetobacter fallax sp. nov.</title>
        <authorList>
            <person name="Sombolestani A.S."/>
            <person name="Cleenwerck I."/>
            <person name="Cnockaert M."/>
            <person name="Borremans W."/>
            <person name="Wieme A.D."/>
            <person name="De Vuyst L."/>
            <person name="Vandamme P."/>
        </authorList>
    </citation>
    <scope>NUCLEOTIDE SEQUENCE [LARGE SCALE GENOMIC DNA]</scope>
    <source>
        <strain evidence="2 3">LMG 1627</strain>
    </source>
</reference>
<name>A0ABX0JXY3_9PROT</name>
<protein>
    <submittedName>
        <fullName evidence="2">VWA domain-containing protein</fullName>
    </submittedName>
</protein>
<comment type="caution">
    <text evidence="2">The sequence shown here is derived from an EMBL/GenBank/DDBJ whole genome shotgun (WGS) entry which is preliminary data.</text>
</comment>
<sequence>MSRLLALLRKSHALLTGARWRDDSEEKKTPSHFVSDGTASVSLMGAVALGVLLTAAAAAASIEEANVVKSNLQGAVDAAVLASAKTADTSAKDNMARTIFWSNFARNGESGGAGPVGSQATIESLSIDGKNVSLTASATVNLLPFTGSFAVTVRASATAVASTAGIELAIVIDNTASLLQSGMEAARAGATDLINDVLPDGQTIQSWISIVPFGAEVNFGPQHTDWLTGYNSSAYAPGSWSGCMMARAANGHDQDDATPSEAPFTAFLYPSTYPKYALYGWQYANGGSSLTFVNTSTTKLKPGDNSWATGSANNITEGYAYAEVSDMSNPPSPAGWNATGPNLGCPYQPIVAETSDRDTLLDAVAAMRMVWRGGTTINAGLQAGWLTISSKWQGLWGDDTLPRTSGTQKIIVLMTDGTNSWDTSSTLYPDANGDGDVTAYGRLSQSLTGATTASGAEEKLNTITSQVCTNIKQEGITIYVLLYNHSSIDTTTQNLMEACATSSSTFFISPDANSLEETFAKIGENVAGVSLVQ</sequence>
<evidence type="ECO:0000259" key="1">
    <source>
        <dbReference type="PROSITE" id="PS50234"/>
    </source>
</evidence>
<dbReference type="InterPro" id="IPR002035">
    <property type="entry name" value="VWF_A"/>
</dbReference>
<dbReference type="InterPro" id="IPR036465">
    <property type="entry name" value="vWFA_dom_sf"/>
</dbReference>
<evidence type="ECO:0000313" key="3">
    <source>
        <dbReference type="Proteomes" id="UP000631653"/>
    </source>
</evidence>
<proteinExistence type="predicted"/>
<evidence type="ECO:0000313" key="2">
    <source>
        <dbReference type="EMBL" id="NHN88163.1"/>
    </source>
</evidence>
<feature type="domain" description="VWFA" evidence="1">
    <location>
        <begin position="351"/>
        <end position="522"/>
    </location>
</feature>
<gene>
    <name evidence="2" type="ORF">GOB81_05920</name>
</gene>
<dbReference type="EMBL" id="WOSY01000004">
    <property type="protein sequence ID" value="NHN88163.1"/>
    <property type="molecule type" value="Genomic_DNA"/>
</dbReference>
<dbReference type="Proteomes" id="UP000631653">
    <property type="component" value="Unassembled WGS sequence"/>
</dbReference>
<keyword evidence="3" id="KW-1185">Reference proteome</keyword>
<dbReference type="Gene3D" id="3.40.50.410">
    <property type="entry name" value="von Willebrand factor, type A domain"/>
    <property type="match status" value="1"/>
</dbReference>
<accession>A0ABX0JXY3</accession>